<dbReference type="PROSITE" id="PS50181">
    <property type="entry name" value="FBOX"/>
    <property type="match status" value="1"/>
</dbReference>
<dbReference type="Pfam" id="PF12937">
    <property type="entry name" value="F-box-like"/>
    <property type="match status" value="1"/>
</dbReference>
<reference evidence="2" key="1">
    <citation type="journal article" date="2019" name="Front. Microbiol.">
        <title>Pandoravirus Celtis Illustrates the Microevolution Processes at Work in the Giant Pandoraviridae Genomes.</title>
        <authorList>
            <person name="Legendre M."/>
            <person name="Alempic J.M."/>
            <person name="Philippe N."/>
            <person name="Lartigue A."/>
            <person name="Jeudy S."/>
            <person name="Poirot O."/>
            <person name="Ta N.T."/>
            <person name="Nin S."/>
            <person name="Coute Y."/>
            <person name="Abergel C."/>
            <person name="Claverie J.M."/>
        </authorList>
    </citation>
    <scope>NUCLEOTIDE SEQUENCE</scope>
</reference>
<dbReference type="Gene3D" id="1.20.1280.50">
    <property type="match status" value="1"/>
</dbReference>
<gene>
    <name evidence="2" type="ORF">pclt_cds_870</name>
</gene>
<evidence type="ECO:0000259" key="1">
    <source>
        <dbReference type="PROSITE" id="PS50181"/>
    </source>
</evidence>
<organism evidence="2 3">
    <name type="scientific">Pandoravirus celtis</name>
    <dbReference type="NCBI Taxonomy" id="2568002"/>
    <lineage>
        <taxon>Viruses</taxon>
        <taxon>Pandoravirus</taxon>
    </lineage>
</organism>
<protein>
    <submittedName>
        <fullName evidence="2">F-box domain containing protein</fullName>
    </submittedName>
</protein>
<sequence length="205" mass="22755">MNALPCELLYEILFLCDARTAINARLVCQSWSFIVESDYFWNHTSMKTLARAATVPRRLRTALLSLTLGAGAPLPAIEEVEAAFGTYAGTKASVCLDTQRPQPGDHVQVSNPTDKSTRDAIVVDARDRLDDSTIVWLDCNGYPTSGLIAAWKEGQKVYIIGRDDYSADTARVVERARASFNRGRKIDCSPRGWVLFCKTGQVHRE</sequence>
<evidence type="ECO:0000313" key="3">
    <source>
        <dbReference type="Proteomes" id="UP001237152"/>
    </source>
</evidence>
<feature type="domain" description="F-box" evidence="1">
    <location>
        <begin position="1"/>
        <end position="44"/>
    </location>
</feature>
<dbReference type="Proteomes" id="UP001237152">
    <property type="component" value="Segment"/>
</dbReference>
<dbReference type="InterPro" id="IPR001810">
    <property type="entry name" value="F-box_dom"/>
</dbReference>
<name>A0A4D6EIC0_9VIRU</name>
<accession>A0A4D6EIC0</accession>
<dbReference type="SMART" id="SM00256">
    <property type="entry name" value="FBOX"/>
    <property type="match status" value="1"/>
</dbReference>
<evidence type="ECO:0000313" key="2">
    <source>
        <dbReference type="EMBL" id="QBZ81457.1"/>
    </source>
</evidence>
<proteinExistence type="predicted"/>
<dbReference type="InterPro" id="IPR036047">
    <property type="entry name" value="F-box-like_dom_sf"/>
</dbReference>
<dbReference type="SUPFAM" id="SSF81383">
    <property type="entry name" value="F-box domain"/>
    <property type="match status" value="1"/>
</dbReference>
<dbReference type="EMBL" id="MK174290">
    <property type="protein sequence ID" value="QBZ81457.1"/>
    <property type="molecule type" value="Genomic_DNA"/>
</dbReference>